<protein>
    <recommendedName>
        <fullName evidence="3">Flagellar protein FlaF</fullName>
    </recommendedName>
</protein>
<organism evidence="1 2">
    <name type="scientific">Salinarimonas ramus</name>
    <dbReference type="NCBI Taxonomy" id="690164"/>
    <lineage>
        <taxon>Bacteria</taxon>
        <taxon>Pseudomonadati</taxon>
        <taxon>Pseudomonadota</taxon>
        <taxon>Alphaproteobacteria</taxon>
        <taxon>Hyphomicrobiales</taxon>
        <taxon>Salinarimonadaceae</taxon>
        <taxon>Salinarimonas</taxon>
    </lineage>
</organism>
<evidence type="ECO:0000313" key="2">
    <source>
        <dbReference type="Proteomes" id="UP000600449"/>
    </source>
</evidence>
<dbReference type="Proteomes" id="UP000600449">
    <property type="component" value="Unassembled WGS sequence"/>
</dbReference>
<dbReference type="InterPro" id="IPR010845">
    <property type="entry name" value="FlaF"/>
</dbReference>
<gene>
    <name evidence="1" type="ORF">GCM10011322_16960</name>
</gene>
<dbReference type="Pfam" id="PF07309">
    <property type="entry name" value="FlaF"/>
    <property type="match status" value="1"/>
</dbReference>
<dbReference type="EMBL" id="BMMF01000004">
    <property type="protein sequence ID" value="GGK30995.1"/>
    <property type="molecule type" value="Genomic_DNA"/>
</dbReference>
<accession>A0A917V3E2</accession>
<proteinExistence type="predicted"/>
<dbReference type="NCBIfam" id="NF009435">
    <property type="entry name" value="PRK12794.1"/>
    <property type="match status" value="1"/>
</dbReference>
<dbReference type="AlphaFoldDB" id="A0A917V3E2"/>
<evidence type="ECO:0000313" key="1">
    <source>
        <dbReference type="EMBL" id="GGK30995.1"/>
    </source>
</evidence>
<dbReference type="GO" id="GO:0044781">
    <property type="term" value="P:bacterial-type flagellum organization"/>
    <property type="evidence" value="ECO:0007669"/>
    <property type="project" value="InterPro"/>
</dbReference>
<dbReference type="RefSeq" id="WP_188911642.1">
    <property type="nucleotide sequence ID" value="NZ_BMMF01000004.1"/>
</dbReference>
<name>A0A917V3E2_9HYPH</name>
<reference evidence="1 2" key="1">
    <citation type="journal article" date="2014" name="Int. J. Syst. Evol. Microbiol.">
        <title>Complete genome sequence of Corynebacterium casei LMG S-19264T (=DSM 44701T), isolated from a smear-ripened cheese.</title>
        <authorList>
            <consortium name="US DOE Joint Genome Institute (JGI-PGF)"/>
            <person name="Walter F."/>
            <person name="Albersmeier A."/>
            <person name="Kalinowski J."/>
            <person name="Ruckert C."/>
        </authorList>
    </citation>
    <scope>NUCLEOTIDE SEQUENCE [LARGE SCALE GENOMIC DNA]</scope>
    <source>
        <strain evidence="1 2">CGMCC 1.9161</strain>
    </source>
</reference>
<sequence>MHNAAQAYASTAKTAKVDQRELEADLFMRAAAKLQAARERFAETSLLDEALEYNKRIWSVFLPSIVDVENPLPRELKSNLASLGVFVFRRMDEVYEKPAPERLDILVSINVDIAAGLRGQPAG</sequence>
<evidence type="ECO:0008006" key="3">
    <source>
        <dbReference type="Google" id="ProtNLM"/>
    </source>
</evidence>
<comment type="caution">
    <text evidence="1">The sequence shown here is derived from an EMBL/GenBank/DDBJ whole genome shotgun (WGS) entry which is preliminary data.</text>
</comment>
<keyword evidence="2" id="KW-1185">Reference proteome</keyword>